<keyword evidence="4 5" id="KW-0472">Membrane</keyword>
<reference evidence="7" key="1">
    <citation type="submission" date="2020-12" db="EMBL/GenBank/DDBJ databases">
        <title>Methylobrevis albus sp. nov., isolated from fresh water lack sediment.</title>
        <authorList>
            <person name="Zou Q."/>
        </authorList>
    </citation>
    <scope>NUCLEOTIDE SEQUENCE</scope>
    <source>
        <strain evidence="7">L22</strain>
    </source>
</reference>
<feature type="transmembrane region" description="Helical" evidence="5">
    <location>
        <begin position="108"/>
        <end position="130"/>
    </location>
</feature>
<evidence type="ECO:0000313" key="8">
    <source>
        <dbReference type="Proteomes" id="UP000631694"/>
    </source>
</evidence>
<dbReference type="Pfam" id="PF00916">
    <property type="entry name" value="Sulfate_transp"/>
    <property type="match status" value="1"/>
</dbReference>
<dbReference type="CDD" id="cd07042">
    <property type="entry name" value="STAS_SulP_like_sulfate_transporter"/>
    <property type="match status" value="1"/>
</dbReference>
<dbReference type="PROSITE" id="PS50801">
    <property type="entry name" value="STAS"/>
    <property type="match status" value="1"/>
</dbReference>
<dbReference type="GO" id="GO:0016020">
    <property type="term" value="C:membrane"/>
    <property type="evidence" value="ECO:0007669"/>
    <property type="project" value="UniProtKB-SubCell"/>
</dbReference>
<dbReference type="PANTHER" id="PTHR11814">
    <property type="entry name" value="SULFATE TRANSPORTER"/>
    <property type="match status" value="1"/>
</dbReference>
<dbReference type="AlphaFoldDB" id="A0A931MWB8"/>
<dbReference type="Gene3D" id="3.30.750.24">
    <property type="entry name" value="STAS domain"/>
    <property type="match status" value="1"/>
</dbReference>
<evidence type="ECO:0000256" key="1">
    <source>
        <dbReference type="ARBA" id="ARBA00004141"/>
    </source>
</evidence>
<feature type="domain" description="STAS" evidence="6">
    <location>
        <begin position="448"/>
        <end position="553"/>
    </location>
</feature>
<sequence length="553" mass="56887">MSIKRPTPPPTPGAAALFTPKLISALREGYSLALLRADAIAGLTVAIVALPLAMAIAIASGATPDRGLVTAVVAGFLISALGGSRFQIGGPTAAFIVVVFDVIQRHGYEGMLVATLLAGLMLIVVGALRLGTYIKYIPYPVVTGFTAGIAVSIFASQLKEALGLDEALPPEFLAKLAAVASRLGSASPAAIIVTVGSVALILTLRKLKPHWPGFLIAVLIASLGVAVFGIDVATVGSRFGDVPRGLPMPSLPVFDFALVQRVFPDAITIALLAGIESLLSAVVADGMTGRKHRSNGELVAQGIANIASVCFAGLPATGAIARTATNIRAGARTPVAGILHAVFLLVFMLAAAPVLAYVPLAALAAILIIVAINISEARHIRHILGTAGNGDRFVLVSTFLLTVLVDLTVAIQFGVVAAAVLFVHRMAEAVEIETHEKLIEEDAPDAPHAPRAASAAGIVTYRIDGPFFFGAAQRLSSVLDRIGETPRGFVLDMTTVPFIDASGGAALTSFLDRARADGVTVRVVGARPAVAEAVRKLAAEVGLPIVFGAQAAP</sequence>
<comment type="subcellular location">
    <subcellularLocation>
        <location evidence="1">Membrane</location>
        <topology evidence="1">Multi-pass membrane protein</topology>
    </subcellularLocation>
</comment>
<dbReference type="InterPro" id="IPR036513">
    <property type="entry name" value="STAS_dom_sf"/>
</dbReference>
<keyword evidence="3 5" id="KW-1133">Transmembrane helix</keyword>
<dbReference type="InterPro" id="IPR011547">
    <property type="entry name" value="SLC26A/SulP_dom"/>
</dbReference>
<dbReference type="EMBL" id="JADZLT010000039">
    <property type="protein sequence ID" value="MBH0236558.1"/>
    <property type="molecule type" value="Genomic_DNA"/>
</dbReference>
<dbReference type="RefSeq" id="WP_197309661.1">
    <property type="nucleotide sequence ID" value="NZ_JADZLT010000039.1"/>
</dbReference>
<keyword evidence="8" id="KW-1185">Reference proteome</keyword>
<feature type="transmembrane region" description="Helical" evidence="5">
    <location>
        <begin position="176"/>
        <end position="202"/>
    </location>
</feature>
<proteinExistence type="predicted"/>
<keyword evidence="2 5" id="KW-0812">Transmembrane</keyword>
<feature type="transmembrane region" description="Helical" evidence="5">
    <location>
        <begin position="266"/>
        <end position="286"/>
    </location>
</feature>
<feature type="transmembrane region" description="Helical" evidence="5">
    <location>
        <begin position="393"/>
        <end position="423"/>
    </location>
</feature>
<dbReference type="InterPro" id="IPR001902">
    <property type="entry name" value="SLC26A/SulP_fam"/>
</dbReference>
<dbReference type="GO" id="GO:0055085">
    <property type="term" value="P:transmembrane transport"/>
    <property type="evidence" value="ECO:0007669"/>
    <property type="project" value="InterPro"/>
</dbReference>
<protein>
    <submittedName>
        <fullName evidence="7">STAS domain-containing protein</fullName>
    </submittedName>
</protein>
<evidence type="ECO:0000259" key="6">
    <source>
        <dbReference type="PROSITE" id="PS50801"/>
    </source>
</evidence>
<name>A0A931MWB8_9HYPH</name>
<accession>A0A931MWB8</accession>
<feature type="transmembrane region" description="Helical" evidence="5">
    <location>
        <begin position="67"/>
        <end position="88"/>
    </location>
</feature>
<feature type="transmembrane region" description="Helical" evidence="5">
    <location>
        <begin position="214"/>
        <end position="236"/>
    </location>
</feature>
<dbReference type="Proteomes" id="UP000631694">
    <property type="component" value="Unassembled WGS sequence"/>
</dbReference>
<feature type="transmembrane region" description="Helical" evidence="5">
    <location>
        <begin position="137"/>
        <end position="156"/>
    </location>
</feature>
<evidence type="ECO:0000256" key="2">
    <source>
        <dbReference type="ARBA" id="ARBA00022692"/>
    </source>
</evidence>
<gene>
    <name evidence="7" type="ORF">I5731_01865</name>
</gene>
<comment type="caution">
    <text evidence="7">The sequence shown here is derived from an EMBL/GenBank/DDBJ whole genome shotgun (WGS) entry which is preliminary data.</text>
</comment>
<evidence type="ECO:0000256" key="5">
    <source>
        <dbReference type="SAM" id="Phobius"/>
    </source>
</evidence>
<organism evidence="7 8">
    <name type="scientific">Methylobrevis albus</name>
    <dbReference type="NCBI Taxonomy" id="2793297"/>
    <lineage>
        <taxon>Bacteria</taxon>
        <taxon>Pseudomonadati</taxon>
        <taxon>Pseudomonadota</taxon>
        <taxon>Alphaproteobacteria</taxon>
        <taxon>Hyphomicrobiales</taxon>
        <taxon>Pleomorphomonadaceae</taxon>
        <taxon>Methylobrevis</taxon>
    </lineage>
</organism>
<dbReference type="InterPro" id="IPR002645">
    <property type="entry name" value="STAS_dom"/>
</dbReference>
<dbReference type="SUPFAM" id="SSF52091">
    <property type="entry name" value="SpoIIaa-like"/>
    <property type="match status" value="1"/>
</dbReference>
<feature type="transmembrane region" description="Helical" evidence="5">
    <location>
        <begin position="341"/>
        <end position="372"/>
    </location>
</feature>
<evidence type="ECO:0000313" key="7">
    <source>
        <dbReference type="EMBL" id="MBH0236558.1"/>
    </source>
</evidence>
<evidence type="ECO:0000256" key="3">
    <source>
        <dbReference type="ARBA" id="ARBA00022989"/>
    </source>
</evidence>
<feature type="transmembrane region" description="Helical" evidence="5">
    <location>
        <begin position="39"/>
        <end position="60"/>
    </location>
</feature>
<dbReference type="Pfam" id="PF01740">
    <property type="entry name" value="STAS"/>
    <property type="match status" value="1"/>
</dbReference>
<evidence type="ECO:0000256" key="4">
    <source>
        <dbReference type="ARBA" id="ARBA00023136"/>
    </source>
</evidence>